<dbReference type="GO" id="GO:0005737">
    <property type="term" value="C:cytoplasm"/>
    <property type="evidence" value="ECO:0007669"/>
    <property type="project" value="UniProtKB-ARBA"/>
</dbReference>
<evidence type="ECO:0008006" key="4">
    <source>
        <dbReference type="Google" id="ProtNLM"/>
    </source>
</evidence>
<dbReference type="GO" id="GO:0006412">
    <property type="term" value="P:translation"/>
    <property type="evidence" value="ECO:0007669"/>
    <property type="project" value="InterPro"/>
</dbReference>
<dbReference type="InterPro" id="IPR028909">
    <property type="entry name" value="bL21-like"/>
</dbReference>
<dbReference type="SUPFAM" id="SSF141091">
    <property type="entry name" value="L21p-like"/>
    <property type="match status" value="1"/>
</dbReference>
<feature type="non-terminal residue" evidence="3">
    <location>
        <position position="71"/>
    </location>
</feature>
<evidence type="ECO:0000313" key="3">
    <source>
        <dbReference type="EMBL" id="GAG23802.1"/>
    </source>
</evidence>
<dbReference type="Pfam" id="PF00829">
    <property type="entry name" value="Ribosomal_L21p"/>
    <property type="match status" value="1"/>
</dbReference>
<dbReference type="GO" id="GO:0003723">
    <property type="term" value="F:RNA binding"/>
    <property type="evidence" value="ECO:0007669"/>
    <property type="project" value="InterPro"/>
</dbReference>
<name>X0WKN9_9ZZZZ</name>
<sequence>MYAVIQTGGKQYRVEEGMLLEHELIQGLDSEKPVEFSKVVLLVDDSGAHVGTPYLDGAVVKGKVQAQAKSK</sequence>
<keyword evidence="1" id="KW-0689">Ribosomal protein</keyword>
<proteinExistence type="predicted"/>
<organism evidence="3">
    <name type="scientific">marine sediment metagenome</name>
    <dbReference type="NCBI Taxonomy" id="412755"/>
    <lineage>
        <taxon>unclassified sequences</taxon>
        <taxon>metagenomes</taxon>
        <taxon>ecological metagenomes</taxon>
    </lineage>
</organism>
<comment type="caution">
    <text evidence="3">The sequence shown here is derived from an EMBL/GenBank/DDBJ whole genome shotgun (WGS) entry which is preliminary data.</text>
</comment>
<dbReference type="InterPro" id="IPR001787">
    <property type="entry name" value="Ribosomal_bL21"/>
</dbReference>
<protein>
    <recommendedName>
        <fullName evidence="4">50S ribosomal protein L21</fullName>
    </recommendedName>
</protein>
<dbReference type="EMBL" id="BARS01030609">
    <property type="protein sequence ID" value="GAG23802.1"/>
    <property type="molecule type" value="Genomic_DNA"/>
</dbReference>
<dbReference type="NCBIfam" id="TIGR00061">
    <property type="entry name" value="L21"/>
    <property type="match status" value="1"/>
</dbReference>
<evidence type="ECO:0000256" key="1">
    <source>
        <dbReference type="ARBA" id="ARBA00022980"/>
    </source>
</evidence>
<dbReference type="GO" id="GO:1990904">
    <property type="term" value="C:ribonucleoprotein complex"/>
    <property type="evidence" value="ECO:0007669"/>
    <property type="project" value="UniProtKB-KW"/>
</dbReference>
<evidence type="ECO:0000256" key="2">
    <source>
        <dbReference type="ARBA" id="ARBA00023274"/>
    </source>
</evidence>
<keyword evidence="2" id="KW-0687">Ribonucleoprotein</keyword>
<dbReference type="GO" id="GO:0003735">
    <property type="term" value="F:structural constituent of ribosome"/>
    <property type="evidence" value="ECO:0007669"/>
    <property type="project" value="InterPro"/>
</dbReference>
<gene>
    <name evidence="3" type="ORF">S01H1_47726</name>
</gene>
<dbReference type="GO" id="GO:0005840">
    <property type="term" value="C:ribosome"/>
    <property type="evidence" value="ECO:0007669"/>
    <property type="project" value="UniProtKB-KW"/>
</dbReference>
<dbReference type="AlphaFoldDB" id="X0WKN9"/>
<reference evidence="3" key="1">
    <citation type="journal article" date="2014" name="Front. Microbiol.">
        <title>High frequency of phylogenetically diverse reductive dehalogenase-homologous genes in deep subseafloor sedimentary metagenomes.</title>
        <authorList>
            <person name="Kawai M."/>
            <person name="Futagami T."/>
            <person name="Toyoda A."/>
            <person name="Takaki Y."/>
            <person name="Nishi S."/>
            <person name="Hori S."/>
            <person name="Arai W."/>
            <person name="Tsubouchi T."/>
            <person name="Morono Y."/>
            <person name="Uchiyama I."/>
            <person name="Ito T."/>
            <person name="Fujiyama A."/>
            <person name="Inagaki F."/>
            <person name="Takami H."/>
        </authorList>
    </citation>
    <scope>NUCLEOTIDE SEQUENCE</scope>
    <source>
        <strain evidence="3">Expedition CK06-06</strain>
    </source>
</reference>
<accession>X0WKN9</accession>
<dbReference type="InterPro" id="IPR036164">
    <property type="entry name" value="bL21-like_sf"/>
</dbReference>